<reference evidence="1 2" key="1">
    <citation type="submission" date="2009-11" db="EMBL/GenBank/DDBJ databases">
        <title>Annotation of Allomyces macrogynus ATCC 38327.</title>
        <authorList>
            <consortium name="The Broad Institute Genome Sequencing Platform"/>
            <person name="Russ C."/>
            <person name="Cuomo C."/>
            <person name="Burger G."/>
            <person name="Gray M.W."/>
            <person name="Holland P.W.H."/>
            <person name="King N."/>
            <person name="Lang F.B.F."/>
            <person name="Roger A.J."/>
            <person name="Ruiz-Trillo I."/>
            <person name="Young S.K."/>
            <person name="Zeng Q."/>
            <person name="Gargeya S."/>
            <person name="Fitzgerald M."/>
            <person name="Haas B."/>
            <person name="Abouelleil A."/>
            <person name="Alvarado L."/>
            <person name="Arachchi H.M."/>
            <person name="Berlin A."/>
            <person name="Chapman S.B."/>
            <person name="Gearin G."/>
            <person name="Goldberg J."/>
            <person name="Griggs A."/>
            <person name="Gujja S."/>
            <person name="Hansen M."/>
            <person name="Heiman D."/>
            <person name="Howarth C."/>
            <person name="Larimer J."/>
            <person name="Lui A."/>
            <person name="MacDonald P.J.P."/>
            <person name="McCowen C."/>
            <person name="Montmayeur A."/>
            <person name="Murphy C."/>
            <person name="Neiman D."/>
            <person name="Pearson M."/>
            <person name="Priest M."/>
            <person name="Roberts A."/>
            <person name="Saif S."/>
            <person name="Shea T."/>
            <person name="Sisk P."/>
            <person name="Stolte C."/>
            <person name="Sykes S."/>
            <person name="Wortman J."/>
            <person name="Nusbaum C."/>
            <person name="Birren B."/>
        </authorList>
    </citation>
    <scope>NUCLEOTIDE SEQUENCE [LARGE SCALE GENOMIC DNA]</scope>
    <source>
        <strain evidence="1 2">ATCC 38327</strain>
    </source>
</reference>
<evidence type="ECO:0000313" key="2">
    <source>
        <dbReference type="Proteomes" id="UP000054350"/>
    </source>
</evidence>
<reference evidence="2" key="2">
    <citation type="submission" date="2009-11" db="EMBL/GenBank/DDBJ databases">
        <title>The Genome Sequence of Allomyces macrogynus strain ATCC 38327.</title>
        <authorList>
            <consortium name="The Broad Institute Genome Sequencing Platform"/>
            <person name="Russ C."/>
            <person name="Cuomo C."/>
            <person name="Shea T."/>
            <person name="Young S.K."/>
            <person name="Zeng Q."/>
            <person name="Koehrsen M."/>
            <person name="Haas B."/>
            <person name="Borodovsky M."/>
            <person name="Guigo R."/>
            <person name="Alvarado L."/>
            <person name="Berlin A."/>
            <person name="Borenstein D."/>
            <person name="Chen Z."/>
            <person name="Engels R."/>
            <person name="Freedman E."/>
            <person name="Gellesch M."/>
            <person name="Goldberg J."/>
            <person name="Griggs A."/>
            <person name="Gujja S."/>
            <person name="Heiman D."/>
            <person name="Hepburn T."/>
            <person name="Howarth C."/>
            <person name="Jen D."/>
            <person name="Larson L."/>
            <person name="Lewis B."/>
            <person name="Mehta T."/>
            <person name="Park D."/>
            <person name="Pearson M."/>
            <person name="Roberts A."/>
            <person name="Saif S."/>
            <person name="Shenoy N."/>
            <person name="Sisk P."/>
            <person name="Stolte C."/>
            <person name="Sykes S."/>
            <person name="Walk T."/>
            <person name="White J."/>
            <person name="Yandava C."/>
            <person name="Burger G."/>
            <person name="Gray M.W."/>
            <person name="Holland P.W.H."/>
            <person name="King N."/>
            <person name="Lang F.B.F."/>
            <person name="Roger A.J."/>
            <person name="Ruiz-Trillo I."/>
            <person name="Lander E."/>
            <person name="Nusbaum C."/>
        </authorList>
    </citation>
    <scope>NUCLEOTIDE SEQUENCE [LARGE SCALE GENOMIC DNA]</scope>
    <source>
        <strain evidence="2">ATCC 38327</strain>
    </source>
</reference>
<dbReference type="VEuPathDB" id="FungiDB:AMAG_19779"/>
<gene>
    <name evidence="1" type="ORF">AMAG_19779</name>
</gene>
<dbReference type="AlphaFoldDB" id="A0A0L0T0T8"/>
<evidence type="ECO:0000313" key="1">
    <source>
        <dbReference type="EMBL" id="KNE68194.1"/>
    </source>
</evidence>
<proteinExistence type="predicted"/>
<protein>
    <submittedName>
        <fullName evidence="1">Uncharacterized protein</fullName>
    </submittedName>
</protein>
<organism evidence="1 2">
    <name type="scientific">Allomyces macrogynus (strain ATCC 38327)</name>
    <name type="common">Allomyces javanicus var. macrogynus</name>
    <dbReference type="NCBI Taxonomy" id="578462"/>
    <lineage>
        <taxon>Eukaryota</taxon>
        <taxon>Fungi</taxon>
        <taxon>Fungi incertae sedis</taxon>
        <taxon>Blastocladiomycota</taxon>
        <taxon>Blastocladiomycetes</taxon>
        <taxon>Blastocladiales</taxon>
        <taxon>Blastocladiaceae</taxon>
        <taxon>Allomyces</taxon>
    </lineage>
</organism>
<dbReference type="EMBL" id="GG745356">
    <property type="protein sequence ID" value="KNE68194.1"/>
    <property type="molecule type" value="Genomic_DNA"/>
</dbReference>
<name>A0A0L0T0T8_ALLM3</name>
<keyword evidence="2" id="KW-1185">Reference proteome</keyword>
<dbReference type="Proteomes" id="UP000054350">
    <property type="component" value="Unassembled WGS sequence"/>
</dbReference>
<accession>A0A0L0T0T8</accession>
<sequence length="109" mass="11790">MSTAPPSTKNTLSADLQRLSIIQSGISILDLLNMSRWVECLGMLPYAVACLALLVVAPVTTAPNLAPFDAPLSAPVTLAAVRWYSSLHESVASLIESVLVHFYNHLERE</sequence>